<dbReference type="PANTHER" id="PTHR43630:SF2">
    <property type="entry name" value="GLYCOSYLTRANSFERASE"/>
    <property type="match status" value="1"/>
</dbReference>
<gene>
    <name evidence="2" type="ORF">H8712_02210</name>
</gene>
<keyword evidence="3" id="KW-1185">Reference proteome</keyword>
<accession>A0ABR7P9C8</accession>
<name>A0ABR7P9C8_9FIRM</name>
<dbReference type="InterPro" id="IPR001173">
    <property type="entry name" value="Glyco_trans_2-like"/>
</dbReference>
<dbReference type="Proteomes" id="UP000661649">
    <property type="component" value="Unassembled WGS sequence"/>
</dbReference>
<dbReference type="SUPFAM" id="SSF53448">
    <property type="entry name" value="Nucleotide-diphospho-sugar transferases"/>
    <property type="match status" value="1"/>
</dbReference>
<dbReference type="Gene3D" id="3.90.550.10">
    <property type="entry name" value="Spore Coat Polysaccharide Biosynthesis Protein SpsA, Chain A"/>
    <property type="match status" value="1"/>
</dbReference>
<reference evidence="2 3" key="1">
    <citation type="submission" date="2020-08" db="EMBL/GenBank/DDBJ databases">
        <title>Genome public.</title>
        <authorList>
            <person name="Liu C."/>
            <person name="Sun Q."/>
        </authorList>
    </citation>
    <scope>NUCLEOTIDE SEQUENCE [LARGE SCALE GENOMIC DNA]</scope>
    <source>
        <strain evidence="2 3">3_YM_SP_D4_24.mj</strain>
    </source>
</reference>
<comment type="caution">
    <text evidence="2">The sequence shown here is derived from an EMBL/GenBank/DDBJ whole genome shotgun (WGS) entry which is preliminary data.</text>
</comment>
<dbReference type="InterPro" id="IPR029044">
    <property type="entry name" value="Nucleotide-diphossugar_trans"/>
</dbReference>
<dbReference type="PANTHER" id="PTHR43630">
    <property type="entry name" value="POLY-BETA-1,6-N-ACETYL-D-GLUCOSAMINE SYNTHASE"/>
    <property type="match status" value="1"/>
</dbReference>
<dbReference type="EMBL" id="JACRTP010000001">
    <property type="protein sequence ID" value="MBC8627451.1"/>
    <property type="molecule type" value="Genomic_DNA"/>
</dbReference>
<evidence type="ECO:0000313" key="3">
    <source>
        <dbReference type="Proteomes" id="UP000661649"/>
    </source>
</evidence>
<proteinExistence type="predicted"/>
<sequence length="313" mass="36297">MRDLFENGKKPEVSVIIPAYRPGIKFERLLKKIQKQSYPVKEIIVMNTEKKYWNMDWEFVNPNLKVYHIKKSEFDHGKTRAEAVKLSTGDIMVLFTQDAVPVDEFVIENLVKAFRNTKVGVAYGRQLPNPECALIERYTRAFNYPDKSRLKGKADLDELGIKTFFCSNVCAAYRKDLYMKMGGFITHTIFNEDMIYAGKIVLKGYLVAYQADARVFHSHNYGNVEQFKRNFDLAVSQADHPEIFGTVKSEKEGICLVKNTARYLCKIHKPWLVVDLVIKSGFKFLGYRTGKIYKRLPKKVILACTMNPSYWRK</sequence>
<evidence type="ECO:0000259" key="1">
    <source>
        <dbReference type="Pfam" id="PF00535"/>
    </source>
</evidence>
<evidence type="ECO:0000313" key="2">
    <source>
        <dbReference type="EMBL" id="MBC8627451.1"/>
    </source>
</evidence>
<feature type="domain" description="Glycosyltransferase 2-like" evidence="1">
    <location>
        <begin position="14"/>
        <end position="180"/>
    </location>
</feature>
<dbReference type="RefSeq" id="WP_187558141.1">
    <property type="nucleotide sequence ID" value="NZ_JACRTP010000001.1"/>
</dbReference>
<protein>
    <submittedName>
        <fullName evidence="2">Glycosyltransferase family 2 protein</fullName>
    </submittedName>
</protein>
<dbReference type="Pfam" id="PF00535">
    <property type="entry name" value="Glycos_transf_2"/>
    <property type="match status" value="1"/>
</dbReference>
<organism evidence="2 3">
    <name type="scientific">Blautia stercoris</name>
    <dbReference type="NCBI Taxonomy" id="871664"/>
    <lineage>
        <taxon>Bacteria</taxon>
        <taxon>Bacillati</taxon>
        <taxon>Bacillota</taxon>
        <taxon>Clostridia</taxon>
        <taxon>Lachnospirales</taxon>
        <taxon>Lachnospiraceae</taxon>
        <taxon>Blautia</taxon>
    </lineage>
</organism>